<dbReference type="InterPro" id="IPR008271">
    <property type="entry name" value="Ser/Thr_kinase_AS"/>
</dbReference>
<keyword evidence="16" id="KW-1185">Reference proteome</keyword>
<feature type="compositionally biased region" description="Low complexity" evidence="14">
    <location>
        <begin position="319"/>
        <end position="342"/>
    </location>
</feature>
<dbReference type="PANTHER" id="PTHR24056">
    <property type="entry name" value="CELL DIVISION PROTEIN KINASE"/>
    <property type="match status" value="1"/>
</dbReference>
<dbReference type="CDD" id="cd07843">
    <property type="entry name" value="STKc_CDC2L1"/>
    <property type="match status" value="1"/>
</dbReference>
<evidence type="ECO:0000256" key="9">
    <source>
        <dbReference type="ARBA" id="ARBA00022840"/>
    </source>
</evidence>
<keyword evidence="10" id="KW-0131">Cell cycle</keyword>
<dbReference type="Pfam" id="PF00069">
    <property type="entry name" value="Pkinase"/>
    <property type="match status" value="1"/>
</dbReference>
<dbReference type="RefSeq" id="XP_022343967.1">
    <property type="nucleotide sequence ID" value="XM_022488259.1"/>
</dbReference>
<evidence type="ECO:0000256" key="1">
    <source>
        <dbReference type="ARBA" id="ARBA00001946"/>
    </source>
</evidence>
<feature type="compositionally biased region" description="Basic and acidic residues" evidence="14">
    <location>
        <begin position="99"/>
        <end position="257"/>
    </location>
</feature>
<dbReference type="SUPFAM" id="SSF56112">
    <property type="entry name" value="Protein kinase-like (PK-like)"/>
    <property type="match status" value="1"/>
</dbReference>
<accession>A0A8B8EVL6</accession>
<evidence type="ECO:0000256" key="2">
    <source>
        <dbReference type="ARBA" id="ARBA00006485"/>
    </source>
</evidence>
<evidence type="ECO:0000256" key="14">
    <source>
        <dbReference type="SAM" id="MobiDB-lite"/>
    </source>
</evidence>
<dbReference type="GO" id="GO:0005524">
    <property type="term" value="F:ATP binding"/>
    <property type="evidence" value="ECO:0007669"/>
    <property type="project" value="UniProtKB-KW"/>
</dbReference>
<dbReference type="InterPro" id="IPR011009">
    <property type="entry name" value="Kinase-like_dom_sf"/>
</dbReference>
<evidence type="ECO:0000313" key="18">
    <source>
        <dbReference type="RefSeq" id="XP_022343968.1"/>
    </source>
</evidence>
<dbReference type="Proteomes" id="UP000694844">
    <property type="component" value="Chromosome 5"/>
</dbReference>
<dbReference type="FunFam" id="3.30.200.20:FF:000054">
    <property type="entry name" value="Cyclin-dependent kinase 11B"/>
    <property type="match status" value="1"/>
</dbReference>
<sequence length="788" mass="92024">MSDSDDDSRSPYEQGELAPSPDMEIEENIQISFSVNAKERIGDDDEDEEEDENEEEVSQTEDDDGDEHMEEDDGINIKPPQNQAGRKEKGHKHRHREEKRREREHRDYERYKERGREGKEQGRTREVKDVRVVGRVHEEREHHSEKTKSRDVRDPREVYKEKDRGQYKERRVKDARKEIEKREKSQRERERLERIEREREREKRIRDDRDRREDRERKELERRKRREEEKYMAAQQRMEDVYRRDKERKLIKQEHGHSRSRSRERHRQLERKEERARIKKERSPEPLRKLPPPESPTPEHEEEEESPESPDQEHHNQHDSGGSNSGESDSDSGSDSGSSSGSESEDHEQREHSPEEKDSISKVKSKFDDHSDHESGTDTAQNSEQEDEEEEDNMYLGDTPPESPVELRPELPPYLPAIQGCRNVEEFSCLNRIEEGTYGVVYRAKDKKTDEIVALKRLKMEKEKEGFPITSLREINTLLKSQHMNIVTVREIVVGSNMDKIYIVMDYVEHDMKSLMETMKNPFLVGEVKTLMIQLLKGVAHLHDNWIIHRDLKTSNLLLSHKGILKIGDFGLAREYGSPLKQYTPIVVTLWYRAPELLLGIKEYSTPIDMWSVGCIFAEFLTMKPLWPGKSEIDELNRIFKDLGTPGEKIWPGVKELPGMKKCTFADHPYNTLRQRFGSYLTDLGFDLMNKFLTYDPTRRKTAEESLKHKFFSESPLPIDPSMFPTWPAKSEQPRKHTSSPKPPSGGKAYSKLLGGDDDKMIEMSGGFHLTNAAKGVSATGPGFSLKF</sequence>
<dbReference type="InterPro" id="IPR045267">
    <property type="entry name" value="CDK11/PITSLRE_STKc"/>
</dbReference>
<evidence type="ECO:0000256" key="4">
    <source>
        <dbReference type="ARBA" id="ARBA00022527"/>
    </source>
</evidence>
<evidence type="ECO:0000256" key="12">
    <source>
        <dbReference type="ARBA" id="ARBA00048367"/>
    </source>
</evidence>
<evidence type="ECO:0000256" key="5">
    <source>
        <dbReference type="ARBA" id="ARBA00022553"/>
    </source>
</evidence>
<comment type="catalytic activity">
    <reaction evidence="11">
        <text>L-threonyl-[protein] + ATP = O-phospho-L-threonyl-[protein] + ADP + H(+)</text>
        <dbReference type="Rhea" id="RHEA:46608"/>
        <dbReference type="Rhea" id="RHEA-COMP:11060"/>
        <dbReference type="Rhea" id="RHEA-COMP:11605"/>
        <dbReference type="ChEBI" id="CHEBI:15378"/>
        <dbReference type="ChEBI" id="CHEBI:30013"/>
        <dbReference type="ChEBI" id="CHEBI:30616"/>
        <dbReference type="ChEBI" id="CHEBI:61977"/>
        <dbReference type="ChEBI" id="CHEBI:456216"/>
        <dbReference type="EC" id="2.7.11.22"/>
    </reaction>
</comment>
<comment type="catalytic activity">
    <reaction evidence="12">
        <text>L-seryl-[protein] + ATP = O-phospho-L-seryl-[protein] + ADP + H(+)</text>
        <dbReference type="Rhea" id="RHEA:17989"/>
        <dbReference type="Rhea" id="RHEA-COMP:9863"/>
        <dbReference type="Rhea" id="RHEA-COMP:11604"/>
        <dbReference type="ChEBI" id="CHEBI:15378"/>
        <dbReference type="ChEBI" id="CHEBI:29999"/>
        <dbReference type="ChEBI" id="CHEBI:30616"/>
        <dbReference type="ChEBI" id="CHEBI:83421"/>
        <dbReference type="ChEBI" id="CHEBI:456216"/>
        <dbReference type="EC" id="2.7.11.22"/>
    </reaction>
</comment>
<evidence type="ECO:0000256" key="11">
    <source>
        <dbReference type="ARBA" id="ARBA00047811"/>
    </source>
</evidence>
<keyword evidence="5" id="KW-0597">Phosphoprotein</keyword>
<feature type="region of interest" description="Disordered" evidence="14">
    <location>
        <begin position="723"/>
        <end position="756"/>
    </location>
</feature>
<dbReference type="GO" id="GO:0004693">
    <property type="term" value="F:cyclin-dependent protein serine/threonine kinase activity"/>
    <property type="evidence" value="ECO:0007669"/>
    <property type="project" value="UniProtKB-EC"/>
</dbReference>
<comment type="cofactor">
    <cofactor evidence="1">
        <name>Mg(2+)</name>
        <dbReference type="ChEBI" id="CHEBI:18420"/>
    </cofactor>
</comment>
<dbReference type="RefSeq" id="XP_022343968.1">
    <property type="nucleotide sequence ID" value="XM_022488260.1"/>
</dbReference>
<feature type="compositionally biased region" description="Acidic residues" evidence="14">
    <location>
        <begin position="42"/>
        <end position="74"/>
    </location>
</feature>
<dbReference type="PANTHER" id="PTHR24056:SF107">
    <property type="entry name" value="CYCLIN-DEPENDENT KINASE 11A-RELATED"/>
    <property type="match status" value="1"/>
</dbReference>
<evidence type="ECO:0000313" key="17">
    <source>
        <dbReference type="RefSeq" id="XP_022343967.1"/>
    </source>
</evidence>
<evidence type="ECO:0000313" key="16">
    <source>
        <dbReference type="Proteomes" id="UP000694844"/>
    </source>
</evidence>
<feature type="compositionally biased region" description="Acidic residues" evidence="14">
    <location>
        <begin position="384"/>
        <end position="393"/>
    </location>
</feature>
<evidence type="ECO:0000256" key="6">
    <source>
        <dbReference type="ARBA" id="ARBA00022679"/>
    </source>
</evidence>
<dbReference type="InterPro" id="IPR050108">
    <property type="entry name" value="CDK"/>
</dbReference>
<keyword evidence="8" id="KW-0418">Kinase</keyword>
<dbReference type="GO" id="GO:0007346">
    <property type="term" value="P:regulation of mitotic cell cycle"/>
    <property type="evidence" value="ECO:0007669"/>
    <property type="project" value="TreeGrafter"/>
</dbReference>
<keyword evidence="6" id="KW-0808">Transferase</keyword>
<feature type="compositionally biased region" description="Basic residues" evidence="14">
    <location>
        <begin position="258"/>
        <end position="269"/>
    </location>
</feature>
<keyword evidence="4" id="KW-0723">Serine/threonine-protein kinase</keyword>
<feature type="compositionally biased region" description="Basic residues" evidence="14">
    <location>
        <begin position="88"/>
        <end position="98"/>
    </location>
</feature>
<dbReference type="EC" id="2.7.11.22" evidence="3"/>
<name>A0A8B8EVL6_CRAVI</name>
<evidence type="ECO:0000259" key="15">
    <source>
        <dbReference type="PROSITE" id="PS50011"/>
    </source>
</evidence>
<proteinExistence type="inferred from homology"/>
<feature type="compositionally biased region" description="Acidic residues" evidence="14">
    <location>
        <begin position="300"/>
        <end position="310"/>
    </location>
</feature>
<feature type="region of interest" description="Disordered" evidence="14">
    <location>
        <begin position="1"/>
        <end position="411"/>
    </location>
</feature>
<dbReference type="AlphaFoldDB" id="A0A8B8EVL6"/>
<feature type="domain" description="Protein kinase" evidence="15">
    <location>
        <begin position="427"/>
        <end position="712"/>
    </location>
</feature>
<keyword evidence="9" id="KW-0067">ATP-binding</keyword>
<reference evidence="17 18" key="1">
    <citation type="submission" date="2025-04" db="UniProtKB">
        <authorList>
            <consortium name="RefSeq"/>
        </authorList>
    </citation>
    <scope>IDENTIFICATION</scope>
    <source>
        <tissue evidence="17 18">Whole sample</tissue>
    </source>
</reference>
<dbReference type="PROSITE" id="PS00108">
    <property type="entry name" value="PROTEIN_KINASE_ST"/>
    <property type="match status" value="1"/>
</dbReference>
<dbReference type="FunFam" id="1.10.510.10:FF:000124">
    <property type="entry name" value="cyclin-dependent kinase 11B isoform X1"/>
    <property type="match status" value="1"/>
</dbReference>
<dbReference type="Gene3D" id="3.30.200.20">
    <property type="entry name" value="Phosphorylase Kinase, domain 1"/>
    <property type="match status" value="1"/>
</dbReference>
<protein>
    <recommendedName>
        <fullName evidence="3">cyclin-dependent kinase</fullName>
        <ecNumber evidence="3">2.7.11.22</ecNumber>
    </recommendedName>
    <alternativeName>
        <fullName evidence="13">Galactosyltransferase-associated protein kinase p58/GTA</fullName>
    </alternativeName>
</protein>
<gene>
    <name evidence="17 18" type="primary">LOC111137032</name>
</gene>
<evidence type="ECO:0000256" key="7">
    <source>
        <dbReference type="ARBA" id="ARBA00022741"/>
    </source>
</evidence>
<dbReference type="KEGG" id="cvn:111137032"/>
<evidence type="ECO:0000256" key="10">
    <source>
        <dbReference type="ARBA" id="ARBA00023306"/>
    </source>
</evidence>
<dbReference type="Gene3D" id="1.10.510.10">
    <property type="entry name" value="Transferase(Phosphotransferase) domain 1"/>
    <property type="match status" value="1"/>
</dbReference>
<keyword evidence="7" id="KW-0547">Nucleotide-binding</keyword>
<feature type="compositionally biased region" description="Basic and acidic residues" evidence="14">
    <location>
        <begin position="347"/>
        <end position="376"/>
    </location>
</feature>
<feature type="compositionally biased region" description="Basic and acidic residues" evidence="14">
    <location>
        <begin position="270"/>
        <end position="288"/>
    </location>
</feature>
<organism evidence="16 17">
    <name type="scientific">Crassostrea virginica</name>
    <name type="common">Eastern oyster</name>
    <dbReference type="NCBI Taxonomy" id="6565"/>
    <lineage>
        <taxon>Eukaryota</taxon>
        <taxon>Metazoa</taxon>
        <taxon>Spiralia</taxon>
        <taxon>Lophotrochozoa</taxon>
        <taxon>Mollusca</taxon>
        <taxon>Bivalvia</taxon>
        <taxon>Autobranchia</taxon>
        <taxon>Pteriomorphia</taxon>
        <taxon>Ostreida</taxon>
        <taxon>Ostreoidea</taxon>
        <taxon>Ostreidae</taxon>
        <taxon>Crassostrea</taxon>
    </lineage>
</organism>
<dbReference type="GO" id="GO:0005634">
    <property type="term" value="C:nucleus"/>
    <property type="evidence" value="ECO:0007669"/>
    <property type="project" value="UniProtKB-ARBA"/>
</dbReference>
<comment type="similarity">
    <text evidence="2">Belongs to the protein kinase superfamily. CMGC Ser/Thr protein kinase family. CDC2/CDKX subfamily.</text>
</comment>
<evidence type="ECO:0000256" key="3">
    <source>
        <dbReference type="ARBA" id="ARBA00012425"/>
    </source>
</evidence>
<dbReference type="PROSITE" id="PS50011">
    <property type="entry name" value="PROTEIN_KINASE_DOM"/>
    <property type="match status" value="1"/>
</dbReference>
<evidence type="ECO:0000256" key="13">
    <source>
        <dbReference type="ARBA" id="ARBA00079859"/>
    </source>
</evidence>
<dbReference type="OrthoDB" id="647at2759"/>
<dbReference type="SMART" id="SM00220">
    <property type="entry name" value="S_TKc"/>
    <property type="match status" value="1"/>
</dbReference>
<evidence type="ECO:0000256" key="8">
    <source>
        <dbReference type="ARBA" id="ARBA00022777"/>
    </source>
</evidence>
<dbReference type="InterPro" id="IPR000719">
    <property type="entry name" value="Prot_kinase_dom"/>
</dbReference>
<dbReference type="GeneID" id="111137032"/>